<evidence type="ECO:0000256" key="1">
    <source>
        <dbReference type="ARBA" id="ARBA00008645"/>
    </source>
</evidence>
<evidence type="ECO:0000313" key="4">
    <source>
        <dbReference type="EMBL" id="MDQ0913020.1"/>
    </source>
</evidence>
<dbReference type="PANTHER" id="PTHR22946:SF9">
    <property type="entry name" value="POLYKETIDE TRANSFERASE AF380"/>
    <property type="match status" value="1"/>
</dbReference>
<dbReference type="GO" id="GO:0052689">
    <property type="term" value="F:carboxylic ester hydrolase activity"/>
    <property type="evidence" value="ECO:0007669"/>
    <property type="project" value="UniProtKB-ARBA"/>
</dbReference>
<dbReference type="RefSeq" id="WP_306985861.1">
    <property type="nucleotide sequence ID" value="NZ_JAUSYQ010000002.1"/>
</dbReference>
<evidence type="ECO:0000313" key="5">
    <source>
        <dbReference type="Proteomes" id="UP001234216"/>
    </source>
</evidence>
<comment type="caution">
    <text evidence="4">The sequence shown here is derived from an EMBL/GenBank/DDBJ whole genome shotgun (WGS) entry which is preliminary data.</text>
</comment>
<proteinExistence type="inferred from homology"/>
<reference evidence="4" key="1">
    <citation type="submission" date="2023-07" db="EMBL/GenBank/DDBJ databases">
        <title>Comparative genomics of wheat-associated soil bacteria to identify genetic determinants of phenazine resistance.</title>
        <authorList>
            <person name="Mouncey N."/>
        </authorList>
    </citation>
    <scope>NUCLEOTIDE SEQUENCE</scope>
    <source>
        <strain evidence="4">V4I22</strain>
    </source>
</reference>
<accession>A0AAW8FUM1</accession>
<dbReference type="EMBL" id="JAUSZV010000005">
    <property type="protein sequence ID" value="MDQ0913020.1"/>
    <property type="molecule type" value="Genomic_DNA"/>
</dbReference>
<dbReference type="InterPro" id="IPR029058">
    <property type="entry name" value="AB_hydrolase_fold"/>
</dbReference>
<dbReference type="PANTHER" id="PTHR22946">
    <property type="entry name" value="DIENELACTONE HYDROLASE DOMAIN-CONTAINING PROTEIN-RELATED"/>
    <property type="match status" value="1"/>
</dbReference>
<keyword evidence="2 4" id="KW-0378">Hydrolase</keyword>
<comment type="similarity">
    <text evidence="1">Belongs to the AB hydrolase superfamily.</text>
</comment>
<feature type="region of interest" description="Disordered" evidence="3">
    <location>
        <begin position="92"/>
        <end position="121"/>
    </location>
</feature>
<dbReference type="SUPFAM" id="SSF53474">
    <property type="entry name" value="alpha/beta-Hydrolases"/>
    <property type="match status" value="1"/>
</dbReference>
<evidence type="ECO:0000256" key="2">
    <source>
        <dbReference type="ARBA" id="ARBA00022801"/>
    </source>
</evidence>
<dbReference type="InterPro" id="IPR050261">
    <property type="entry name" value="FrsA_esterase"/>
</dbReference>
<feature type="region of interest" description="Disordered" evidence="3">
    <location>
        <begin position="1"/>
        <end position="20"/>
    </location>
</feature>
<dbReference type="Gene3D" id="3.40.50.1820">
    <property type="entry name" value="alpha/beta hydrolase"/>
    <property type="match status" value="1"/>
</dbReference>
<dbReference type="AlphaFoldDB" id="A0AAW8FUM1"/>
<sequence length="121" mass="12709">MPAPPSSTADRRPAWTGAQAAHSFTRHDITFPSGDSTCAGGLYLPTGITSPPVVVLGHVLGATREMRLDALAERFAQAGITAVAFTYRHFGDSGGHPAPAPVDQAAARRLGRRPRPRQAPS</sequence>
<organism evidence="4 5">
    <name type="scientific">Streptomyces canus</name>
    <dbReference type="NCBI Taxonomy" id="58343"/>
    <lineage>
        <taxon>Bacteria</taxon>
        <taxon>Bacillati</taxon>
        <taxon>Actinomycetota</taxon>
        <taxon>Actinomycetes</taxon>
        <taxon>Kitasatosporales</taxon>
        <taxon>Streptomycetaceae</taxon>
        <taxon>Streptomyces</taxon>
        <taxon>Streptomyces aurantiacus group</taxon>
    </lineage>
</organism>
<gene>
    <name evidence="4" type="ORF">QFZ22_009005</name>
</gene>
<evidence type="ECO:0000256" key="3">
    <source>
        <dbReference type="SAM" id="MobiDB-lite"/>
    </source>
</evidence>
<feature type="compositionally biased region" description="Basic residues" evidence="3">
    <location>
        <begin position="109"/>
        <end position="121"/>
    </location>
</feature>
<protein>
    <submittedName>
        <fullName evidence="4">Dienelactone hydrolase</fullName>
    </submittedName>
</protein>
<name>A0AAW8FUM1_9ACTN</name>
<dbReference type="Proteomes" id="UP001234216">
    <property type="component" value="Unassembled WGS sequence"/>
</dbReference>